<keyword evidence="2" id="KW-1185">Reference proteome</keyword>
<evidence type="ECO:0000313" key="1">
    <source>
        <dbReference type="EMBL" id="KAH7140762.1"/>
    </source>
</evidence>
<dbReference type="Proteomes" id="UP000738349">
    <property type="component" value="Unassembled WGS sequence"/>
</dbReference>
<evidence type="ECO:0000313" key="2">
    <source>
        <dbReference type="Proteomes" id="UP000738349"/>
    </source>
</evidence>
<gene>
    <name evidence="1" type="ORF">EDB81DRAFT_64512</name>
</gene>
<dbReference type="AlphaFoldDB" id="A0A9P9J0H3"/>
<protein>
    <submittedName>
        <fullName evidence="1">Uncharacterized protein</fullName>
    </submittedName>
</protein>
<dbReference type="EMBL" id="JAGMUV010000011">
    <property type="protein sequence ID" value="KAH7140762.1"/>
    <property type="molecule type" value="Genomic_DNA"/>
</dbReference>
<proteinExistence type="predicted"/>
<reference evidence="1" key="1">
    <citation type="journal article" date="2021" name="Nat. Commun.">
        <title>Genetic determinants of endophytism in the Arabidopsis root mycobiome.</title>
        <authorList>
            <person name="Mesny F."/>
            <person name="Miyauchi S."/>
            <person name="Thiergart T."/>
            <person name="Pickel B."/>
            <person name="Atanasova L."/>
            <person name="Karlsson M."/>
            <person name="Huettel B."/>
            <person name="Barry K.W."/>
            <person name="Haridas S."/>
            <person name="Chen C."/>
            <person name="Bauer D."/>
            <person name="Andreopoulos W."/>
            <person name="Pangilinan J."/>
            <person name="LaButti K."/>
            <person name="Riley R."/>
            <person name="Lipzen A."/>
            <person name="Clum A."/>
            <person name="Drula E."/>
            <person name="Henrissat B."/>
            <person name="Kohler A."/>
            <person name="Grigoriev I.V."/>
            <person name="Martin F.M."/>
            <person name="Hacquard S."/>
        </authorList>
    </citation>
    <scope>NUCLEOTIDE SEQUENCE</scope>
    <source>
        <strain evidence="1">MPI-CAGE-AT-0147</strain>
    </source>
</reference>
<accession>A0A9P9J0H3</accession>
<comment type="caution">
    <text evidence="1">The sequence shown here is derived from an EMBL/GenBank/DDBJ whole genome shotgun (WGS) entry which is preliminary data.</text>
</comment>
<sequence length="91" mass="10226">MSRVPIDSSRRQSNSKQRWLLTLVCNTTLVLWYLQAMQPPPGRPAVLMHHTATEATPTSSSPSRSLTMSASHFTIHPSMMLYACLRFPALK</sequence>
<name>A0A9P9J0H3_9HYPO</name>
<organism evidence="1 2">
    <name type="scientific">Dactylonectria macrodidyma</name>
    <dbReference type="NCBI Taxonomy" id="307937"/>
    <lineage>
        <taxon>Eukaryota</taxon>
        <taxon>Fungi</taxon>
        <taxon>Dikarya</taxon>
        <taxon>Ascomycota</taxon>
        <taxon>Pezizomycotina</taxon>
        <taxon>Sordariomycetes</taxon>
        <taxon>Hypocreomycetidae</taxon>
        <taxon>Hypocreales</taxon>
        <taxon>Nectriaceae</taxon>
        <taxon>Dactylonectria</taxon>
    </lineage>
</organism>